<sequence length="670" mass="72891">MSLATEWRPALQAWAQRDGVTWVYLAKLLTAAFLTYWIALRLELPQPSTALVTVFIVMQPQSGPVIAKSAWRLLGTLLGLVVVVTLIALFGQHSDVFLGCLALWVGLCCGLSARYRNFQAYAFVLTGYTAAIVGVPALTHPEGVYLSAVWRAVEIGLAVICSGVVSAVIFPQSSRTALRALLGKRLGSFAAFAADSLQGRLPEGAFAQHNRRLVAEAVGLEHLRSVTVFEDPLTHLRSGRLSRLNSEFMQCTTRFNALYQQLERLRHEAPTAWHDLHPALAGLLRLLEDYRDQPLDGASAVPLVARLEALQHMTAQRLAHLPATLHQQDLDTAGELLMGLLHELLDYARTHASLASHRHPREQWAVGFTPRTNLWVCAASGLRGFITVALAASFWLATAWPSGVSLVISAAAGISLTASTPNPWRAGVQMGMGVMLSSVVGFVEYFLVYPHIDGFVLLCFVLAPALLLGGFLTTRLSTMGIGLGYLITFASGAIPANLTVYNPTGFINDCIANIIAFGVCAIAGAVVLPTHAPWAWRHLQQDLRRQVGFAAHGRLKHLRQRFESRNRDVLQHATSLAAARPPVQDNLLQWALSVQDVGHALVRLRELGQAPAAVAEALTQLFERPAVARRHEALKALDEALAQSPSQPAAAYLHFIRSALLNPRSPLAQL</sequence>
<feature type="transmembrane region" description="Helical" evidence="7">
    <location>
        <begin position="70"/>
        <end position="90"/>
    </location>
</feature>
<evidence type="ECO:0000256" key="4">
    <source>
        <dbReference type="ARBA" id="ARBA00022692"/>
    </source>
</evidence>
<proteinExistence type="predicted"/>
<dbReference type="RefSeq" id="WP_176571081.1">
    <property type="nucleotide sequence ID" value="NZ_CP056030.1"/>
</dbReference>
<dbReference type="InterPro" id="IPR006726">
    <property type="entry name" value="PHBA_efflux_AaeB/fusaric-R"/>
</dbReference>
<evidence type="ECO:0000256" key="7">
    <source>
        <dbReference type="SAM" id="Phobius"/>
    </source>
</evidence>
<dbReference type="GO" id="GO:0022857">
    <property type="term" value="F:transmembrane transporter activity"/>
    <property type="evidence" value="ECO:0007669"/>
    <property type="project" value="InterPro"/>
</dbReference>
<dbReference type="PANTHER" id="PTHR30509">
    <property type="entry name" value="P-HYDROXYBENZOIC ACID EFFLUX PUMP SUBUNIT-RELATED"/>
    <property type="match status" value="1"/>
</dbReference>
<dbReference type="Pfam" id="PF04632">
    <property type="entry name" value="FUSC"/>
    <property type="match status" value="1"/>
</dbReference>
<dbReference type="Proteomes" id="UP000509568">
    <property type="component" value="Chromosome"/>
</dbReference>
<name>A0A7D5D7V4_9PSED</name>
<feature type="transmembrane region" description="Helical" evidence="7">
    <location>
        <begin position="96"/>
        <end position="113"/>
    </location>
</feature>
<evidence type="ECO:0000256" key="5">
    <source>
        <dbReference type="ARBA" id="ARBA00022989"/>
    </source>
</evidence>
<dbReference type="GO" id="GO:0005886">
    <property type="term" value="C:plasma membrane"/>
    <property type="evidence" value="ECO:0007669"/>
    <property type="project" value="UniProtKB-SubCell"/>
</dbReference>
<evidence type="ECO:0000256" key="3">
    <source>
        <dbReference type="ARBA" id="ARBA00022475"/>
    </source>
</evidence>
<feature type="transmembrane region" description="Helical" evidence="7">
    <location>
        <begin position="511"/>
        <end position="536"/>
    </location>
</feature>
<gene>
    <name evidence="8" type="ORF">HWQ56_15620</name>
</gene>
<feature type="transmembrane region" description="Helical" evidence="7">
    <location>
        <begin position="454"/>
        <end position="472"/>
    </location>
</feature>
<feature type="transmembrane region" description="Helical" evidence="7">
    <location>
        <begin position="20"/>
        <end position="39"/>
    </location>
</feature>
<feature type="transmembrane region" description="Helical" evidence="7">
    <location>
        <begin position="479"/>
        <end position="499"/>
    </location>
</feature>
<evidence type="ECO:0000256" key="1">
    <source>
        <dbReference type="ARBA" id="ARBA00004651"/>
    </source>
</evidence>
<evidence type="ECO:0000256" key="2">
    <source>
        <dbReference type="ARBA" id="ARBA00022448"/>
    </source>
</evidence>
<dbReference type="KEGG" id="pez:HWQ56_15620"/>
<evidence type="ECO:0000256" key="6">
    <source>
        <dbReference type="ARBA" id="ARBA00023136"/>
    </source>
</evidence>
<dbReference type="EMBL" id="CP056030">
    <property type="protein sequence ID" value="QKZ05140.1"/>
    <property type="molecule type" value="Genomic_DNA"/>
</dbReference>
<feature type="transmembrane region" description="Helical" evidence="7">
    <location>
        <begin position="400"/>
        <end position="418"/>
    </location>
</feature>
<keyword evidence="9" id="KW-1185">Reference proteome</keyword>
<feature type="transmembrane region" description="Helical" evidence="7">
    <location>
        <begin position="120"/>
        <end position="138"/>
    </location>
</feature>
<keyword evidence="5 7" id="KW-1133">Transmembrane helix</keyword>
<evidence type="ECO:0000313" key="9">
    <source>
        <dbReference type="Proteomes" id="UP000509568"/>
    </source>
</evidence>
<protein>
    <submittedName>
        <fullName evidence="8">FUSC family protein</fullName>
    </submittedName>
</protein>
<feature type="transmembrane region" description="Helical" evidence="7">
    <location>
        <begin position="430"/>
        <end position="448"/>
    </location>
</feature>
<dbReference type="PANTHER" id="PTHR30509:SF9">
    <property type="entry name" value="MULTIDRUG RESISTANCE PROTEIN MDTO"/>
    <property type="match status" value="1"/>
</dbReference>
<comment type="subcellular location">
    <subcellularLocation>
        <location evidence="1">Cell membrane</location>
        <topology evidence="1">Multi-pass membrane protein</topology>
    </subcellularLocation>
</comment>
<keyword evidence="3" id="KW-1003">Cell membrane</keyword>
<feature type="transmembrane region" description="Helical" evidence="7">
    <location>
        <begin position="150"/>
        <end position="170"/>
    </location>
</feature>
<organism evidence="8 9">
    <name type="scientific">Pseudomonas eucalypticola</name>
    <dbReference type="NCBI Taxonomy" id="2599595"/>
    <lineage>
        <taxon>Bacteria</taxon>
        <taxon>Pseudomonadati</taxon>
        <taxon>Pseudomonadota</taxon>
        <taxon>Gammaproteobacteria</taxon>
        <taxon>Pseudomonadales</taxon>
        <taxon>Pseudomonadaceae</taxon>
        <taxon>Pseudomonas</taxon>
    </lineage>
</organism>
<keyword evidence="2" id="KW-0813">Transport</keyword>
<dbReference type="AlphaFoldDB" id="A0A7D5D7V4"/>
<accession>A0A7D5D7V4</accession>
<evidence type="ECO:0000313" key="8">
    <source>
        <dbReference type="EMBL" id="QKZ05140.1"/>
    </source>
</evidence>
<reference evidence="8 9" key="1">
    <citation type="submission" date="2020-06" db="EMBL/GenBank/DDBJ databases">
        <title>Pseudomonas eucalypticola sp. nov., an endophyte of Eucalyptus dunnii leaves with biocontrol ability of eucalyptus leaf blight.</title>
        <authorList>
            <person name="Liu Y."/>
            <person name="Song Z."/>
            <person name="Zeng H."/>
            <person name="Lu M."/>
            <person name="Wang X."/>
            <person name="Lian X."/>
            <person name="Zhang Q."/>
        </authorList>
    </citation>
    <scope>NUCLEOTIDE SEQUENCE [LARGE SCALE GENOMIC DNA]</scope>
    <source>
        <strain evidence="8 9">NP-1</strain>
    </source>
</reference>
<keyword evidence="6 7" id="KW-0472">Membrane</keyword>
<keyword evidence="4 7" id="KW-0812">Transmembrane</keyword>